<evidence type="ECO:0000256" key="1">
    <source>
        <dbReference type="ARBA" id="ARBA00023122"/>
    </source>
</evidence>
<dbReference type="EMBL" id="WNKV01000003">
    <property type="protein sequence ID" value="MTW15635.1"/>
    <property type="molecule type" value="Genomic_DNA"/>
</dbReference>
<dbReference type="PANTHER" id="PTHR43080">
    <property type="entry name" value="CBS DOMAIN-CONTAINING PROTEIN CBSX3, MITOCHONDRIAL"/>
    <property type="match status" value="1"/>
</dbReference>
<sequence length="343" mass="36911">MKAADIMTRTVITVTPDTPVRAIAKLLHQKGISAVPVVDAAGALVGMVSEGDLIPRDESDRQARRDWWLRMLAEGEELSAAFVADLEKDLRTAGDVMHQPVTTVPDDADIVAVAGVLAENHIKRAPVVREGRMVGIVSRADLVRAIAGNGQAAEPPPAERQPDPIQAAAEHLSALQARLKDKPPAPTAADAAPAVAGSPAAPALSAAGFRGLVERHEKDESTLRSDVHRQAEEKRHHEVSEMLATALTDAAWNRMMHEAQIAAGKGETEHLMLRFPCELCTDHGRAVNVPDPEWPATLRGLPARVFLRWKDELRPQGFGLTARIVDFPGGLPGDVGLFLTWGK</sequence>
<feature type="region of interest" description="Disordered" evidence="3">
    <location>
        <begin position="217"/>
        <end position="239"/>
    </location>
</feature>
<dbReference type="SMART" id="SM00116">
    <property type="entry name" value="CBS"/>
    <property type="match status" value="2"/>
</dbReference>
<proteinExistence type="predicted"/>
<gene>
    <name evidence="4" type="ORF">GJ689_05375</name>
</gene>
<dbReference type="PROSITE" id="PS51371">
    <property type="entry name" value="CBS"/>
    <property type="match status" value="2"/>
</dbReference>
<dbReference type="RefSeq" id="WP_111387693.1">
    <property type="nucleotide sequence ID" value="NZ_NPEW01000246.1"/>
</dbReference>
<protein>
    <submittedName>
        <fullName evidence="4">CBS domain-containing protein</fullName>
    </submittedName>
</protein>
<dbReference type="AlphaFoldDB" id="A0A327K1L7"/>
<organism evidence="4 5">
    <name type="scientific">Rhodoplanes serenus</name>
    <dbReference type="NCBI Taxonomy" id="200615"/>
    <lineage>
        <taxon>Bacteria</taxon>
        <taxon>Pseudomonadati</taxon>
        <taxon>Pseudomonadota</taxon>
        <taxon>Alphaproteobacteria</taxon>
        <taxon>Hyphomicrobiales</taxon>
        <taxon>Nitrobacteraceae</taxon>
        <taxon>Rhodoplanes</taxon>
    </lineage>
</organism>
<name>A0A327K1L7_9BRAD</name>
<dbReference type="InterPro" id="IPR051257">
    <property type="entry name" value="Diverse_CBS-Domain"/>
</dbReference>
<evidence type="ECO:0000256" key="2">
    <source>
        <dbReference type="PROSITE-ProRule" id="PRU00703"/>
    </source>
</evidence>
<evidence type="ECO:0000313" key="5">
    <source>
        <dbReference type="Proteomes" id="UP000438991"/>
    </source>
</evidence>
<dbReference type="Proteomes" id="UP000438991">
    <property type="component" value="Unassembled WGS sequence"/>
</dbReference>
<dbReference type="SUPFAM" id="SSF54631">
    <property type="entry name" value="CBS-domain pair"/>
    <property type="match status" value="1"/>
</dbReference>
<dbReference type="CDD" id="cd04586">
    <property type="entry name" value="CBS_pair_BON_assoc"/>
    <property type="match status" value="1"/>
</dbReference>
<evidence type="ECO:0000313" key="4">
    <source>
        <dbReference type="EMBL" id="MTW15635.1"/>
    </source>
</evidence>
<dbReference type="Pfam" id="PF00571">
    <property type="entry name" value="CBS"/>
    <property type="match status" value="2"/>
</dbReference>
<dbReference type="PANTHER" id="PTHR43080:SF2">
    <property type="entry name" value="CBS DOMAIN-CONTAINING PROTEIN"/>
    <property type="match status" value="1"/>
</dbReference>
<dbReference type="Gene3D" id="3.10.580.10">
    <property type="entry name" value="CBS-domain"/>
    <property type="match status" value="1"/>
</dbReference>
<evidence type="ECO:0000256" key="3">
    <source>
        <dbReference type="SAM" id="MobiDB-lite"/>
    </source>
</evidence>
<reference evidence="4 5" key="1">
    <citation type="submission" date="2019-11" db="EMBL/GenBank/DDBJ databases">
        <title>Whole-genome sequence of Rhodoplanes serenus DSM 18633, type strain.</title>
        <authorList>
            <person name="Kyndt J.A."/>
            <person name="Meyer T.E."/>
        </authorList>
    </citation>
    <scope>NUCLEOTIDE SEQUENCE [LARGE SCALE GENOMIC DNA]</scope>
    <source>
        <strain evidence="4 5">DSM 18633</strain>
    </source>
</reference>
<accession>A0A327K1L7</accession>
<keyword evidence="1 2" id="KW-0129">CBS domain</keyword>
<dbReference type="InterPro" id="IPR000644">
    <property type="entry name" value="CBS_dom"/>
</dbReference>
<dbReference type="InterPro" id="IPR046342">
    <property type="entry name" value="CBS_dom_sf"/>
</dbReference>
<comment type="caution">
    <text evidence="4">The sequence shown here is derived from an EMBL/GenBank/DDBJ whole genome shotgun (WGS) entry which is preliminary data.</text>
</comment>